<dbReference type="Gene3D" id="3.40.50.300">
    <property type="entry name" value="P-loop containing nucleotide triphosphate hydrolases"/>
    <property type="match status" value="1"/>
</dbReference>
<accession>A0A382TZ82</accession>
<dbReference type="Pfam" id="PF00158">
    <property type="entry name" value="Sigma54_activat"/>
    <property type="match status" value="1"/>
</dbReference>
<dbReference type="InterPro" id="IPR027417">
    <property type="entry name" value="P-loop_NTPase"/>
</dbReference>
<dbReference type="GO" id="GO:0043565">
    <property type="term" value="F:sequence-specific DNA binding"/>
    <property type="evidence" value="ECO:0007669"/>
    <property type="project" value="InterPro"/>
</dbReference>
<dbReference type="InterPro" id="IPR058031">
    <property type="entry name" value="AAA_lid_NorR"/>
</dbReference>
<dbReference type="InterPro" id="IPR009057">
    <property type="entry name" value="Homeodomain-like_sf"/>
</dbReference>
<dbReference type="Gene3D" id="1.10.10.60">
    <property type="entry name" value="Homeodomain-like"/>
    <property type="match status" value="1"/>
</dbReference>
<dbReference type="CDD" id="cd00009">
    <property type="entry name" value="AAA"/>
    <property type="match status" value="1"/>
</dbReference>
<dbReference type="EMBL" id="UINC01139914">
    <property type="protein sequence ID" value="SVD26748.1"/>
    <property type="molecule type" value="Genomic_DNA"/>
</dbReference>
<dbReference type="PRINTS" id="PR01590">
    <property type="entry name" value="HTHFIS"/>
</dbReference>
<reference evidence="7" key="1">
    <citation type="submission" date="2018-05" db="EMBL/GenBank/DDBJ databases">
        <authorList>
            <person name="Lanie J.A."/>
            <person name="Ng W.-L."/>
            <person name="Kazmierczak K.M."/>
            <person name="Andrzejewski T.M."/>
            <person name="Davidsen T.M."/>
            <person name="Wayne K.J."/>
            <person name="Tettelin H."/>
            <person name="Glass J.I."/>
            <person name="Rusch D."/>
            <person name="Podicherti R."/>
            <person name="Tsui H.-C.T."/>
            <person name="Winkler M.E."/>
        </authorList>
    </citation>
    <scope>NUCLEOTIDE SEQUENCE</scope>
</reference>
<keyword evidence="1" id="KW-0547">Nucleotide-binding</keyword>
<dbReference type="SUPFAM" id="SSF52540">
    <property type="entry name" value="P-loop containing nucleoside triphosphate hydrolases"/>
    <property type="match status" value="1"/>
</dbReference>
<dbReference type="FunFam" id="3.40.50.300:FF:000006">
    <property type="entry name" value="DNA-binding transcriptional regulator NtrC"/>
    <property type="match status" value="1"/>
</dbReference>
<evidence type="ECO:0000256" key="3">
    <source>
        <dbReference type="ARBA" id="ARBA00023015"/>
    </source>
</evidence>
<dbReference type="GO" id="GO:0006355">
    <property type="term" value="P:regulation of DNA-templated transcription"/>
    <property type="evidence" value="ECO:0007669"/>
    <property type="project" value="InterPro"/>
</dbReference>
<sequence>LGESGSGKEVISRAIHQWSPRNSGPFVAVNAVALSESLLESELFGHEKGAFTGAIDRKPGKLEVASGGTLFLDEIGDISASFQAKLLRVLQEKSFERVGGTETIQADIRFIAATNCNLKKKVEEGTFREDLYYRLNVIAITLPPLRERPGDLRALAEHFLKEFKPAAHFTEEALQVINSYRWPGNVRELRNAIERAAVLLEGNEVSADDFPAEILLSKETSIPTGGFHEQVDQHRKQIVVEALDRAEGNQTRAAEMLGLQRTYLARLIRQVGIQVQKKK</sequence>
<dbReference type="InterPro" id="IPR002197">
    <property type="entry name" value="HTH_Fis"/>
</dbReference>
<keyword evidence="3" id="KW-0805">Transcription regulation</keyword>
<proteinExistence type="predicted"/>
<gene>
    <name evidence="7" type="ORF">METZ01_LOCUS379602</name>
</gene>
<dbReference type="Gene3D" id="1.10.8.60">
    <property type="match status" value="1"/>
</dbReference>
<dbReference type="InterPro" id="IPR002078">
    <property type="entry name" value="Sigma_54_int"/>
</dbReference>
<dbReference type="SUPFAM" id="SSF46689">
    <property type="entry name" value="Homeodomain-like"/>
    <property type="match status" value="1"/>
</dbReference>
<dbReference type="AlphaFoldDB" id="A0A382TZ82"/>
<dbReference type="InterPro" id="IPR025944">
    <property type="entry name" value="Sigma_54_int_dom_CS"/>
</dbReference>
<keyword evidence="4" id="KW-0238">DNA-binding</keyword>
<dbReference type="PROSITE" id="PS00688">
    <property type="entry name" value="SIGMA54_INTERACT_3"/>
    <property type="match status" value="1"/>
</dbReference>
<feature type="non-terminal residue" evidence="7">
    <location>
        <position position="1"/>
    </location>
</feature>
<dbReference type="Pfam" id="PF02954">
    <property type="entry name" value="HTH_8"/>
    <property type="match status" value="1"/>
</dbReference>
<keyword evidence="5" id="KW-0804">Transcription</keyword>
<organism evidence="7">
    <name type="scientific">marine metagenome</name>
    <dbReference type="NCBI Taxonomy" id="408172"/>
    <lineage>
        <taxon>unclassified sequences</taxon>
        <taxon>metagenomes</taxon>
        <taxon>ecological metagenomes</taxon>
    </lineage>
</organism>
<name>A0A382TZ82_9ZZZZ</name>
<evidence type="ECO:0000256" key="5">
    <source>
        <dbReference type="ARBA" id="ARBA00023163"/>
    </source>
</evidence>
<dbReference type="PROSITE" id="PS50045">
    <property type="entry name" value="SIGMA54_INTERACT_4"/>
    <property type="match status" value="1"/>
</dbReference>
<dbReference type="PANTHER" id="PTHR32071">
    <property type="entry name" value="TRANSCRIPTIONAL REGULATORY PROTEIN"/>
    <property type="match status" value="1"/>
</dbReference>
<feature type="domain" description="Sigma-54 factor interaction" evidence="6">
    <location>
        <begin position="1"/>
        <end position="198"/>
    </location>
</feature>
<dbReference type="PROSITE" id="PS00676">
    <property type="entry name" value="SIGMA54_INTERACT_2"/>
    <property type="match status" value="1"/>
</dbReference>
<evidence type="ECO:0000313" key="7">
    <source>
        <dbReference type="EMBL" id="SVD26748.1"/>
    </source>
</evidence>
<evidence type="ECO:0000256" key="4">
    <source>
        <dbReference type="ARBA" id="ARBA00023125"/>
    </source>
</evidence>
<evidence type="ECO:0000256" key="2">
    <source>
        <dbReference type="ARBA" id="ARBA00022840"/>
    </source>
</evidence>
<evidence type="ECO:0000256" key="1">
    <source>
        <dbReference type="ARBA" id="ARBA00022741"/>
    </source>
</evidence>
<evidence type="ECO:0000259" key="6">
    <source>
        <dbReference type="PROSITE" id="PS50045"/>
    </source>
</evidence>
<protein>
    <recommendedName>
        <fullName evidence="6">Sigma-54 factor interaction domain-containing protein</fullName>
    </recommendedName>
</protein>
<dbReference type="InterPro" id="IPR025943">
    <property type="entry name" value="Sigma_54_int_dom_ATP-bd_2"/>
</dbReference>
<keyword evidence="2" id="KW-0067">ATP-binding</keyword>
<dbReference type="GO" id="GO:0005524">
    <property type="term" value="F:ATP binding"/>
    <property type="evidence" value="ECO:0007669"/>
    <property type="project" value="UniProtKB-KW"/>
</dbReference>
<dbReference type="Pfam" id="PF25601">
    <property type="entry name" value="AAA_lid_14"/>
    <property type="match status" value="1"/>
</dbReference>